<evidence type="ECO:0000313" key="1">
    <source>
        <dbReference type="EMBL" id="ALL13804.1"/>
    </source>
</evidence>
<organism evidence="1 2">
    <name type="scientific">Caulobacter henricii</name>
    <dbReference type="NCBI Taxonomy" id="69395"/>
    <lineage>
        <taxon>Bacteria</taxon>
        <taxon>Pseudomonadati</taxon>
        <taxon>Pseudomonadota</taxon>
        <taxon>Alphaproteobacteria</taxon>
        <taxon>Caulobacterales</taxon>
        <taxon>Caulobacteraceae</taxon>
        <taxon>Caulobacter</taxon>
    </lineage>
</organism>
<gene>
    <name evidence="1" type="ORF">AQ619_10915</name>
</gene>
<sequence length="99" mass="11279">MARLGSDPFSILQTRIRAWEACARIPGCDKAVWRQDLAGRVIRWSDFGDRFSRYGWETRICPSQSVLGRALKRSRIEAIHWRGVMGSDASDPFDLPRAA</sequence>
<keyword evidence="2" id="KW-1185">Reference proteome</keyword>
<dbReference type="OrthoDB" id="7189133at2"/>
<protein>
    <submittedName>
        <fullName evidence="1">Uncharacterized protein</fullName>
    </submittedName>
</protein>
<proteinExistence type="predicted"/>
<dbReference type="AlphaFoldDB" id="A0A0P0P073"/>
<dbReference type="EMBL" id="CP013002">
    <property type="protein sequence ID" value="ALL13804.1"/>
    <property type="molecule type" value="Genomic_DNA"/>
</dbReference>
<evidence type="ECO:0000313" key="2">
    <source>
        <dbReference type="Proteomes" id="UP000056905"/>
    </source>
</evidence>
<name>A0A0P0P073_9CAUL</name>
<accession>A0A0P0P073</accession>
<reference evidence="1 2" key="1">
    <citation type="submission" date="2015-10" db="EMBL/GenBank/DDBJ databases">
        <title>Conservation of the essential genome among Caulobacter and Brevundimonas species.</title>
        <authorList>
            <person name="Scott D."/>
            <person name="Ely B."/>
        </authorList>
    </citation>
    <scope>NUCLEOTIDE SEQUENCE [LARGE SCALE GENOMIC DNA]</scope>
    <source>
        <strain evidence="1 2">CB4</strain>
    </source>
</reference>
<dbReference type="RefSeq" id="WP_062147187.1">
    <property type="nucleotide sequence ID" value="NZ_CP013002.1"/>
</dbReference>
<dbReference type="Proteomes" id="UP000056905">
    <property type="component" value="Chromosome"/>
</dbReference>
<dbReference type="KEGG" id="chq:AQ619_10915"/>